<feature type="compositionally biased region" description="Low complexity" evidence="6">
    <location>
        <begin position="436"/>
        <end position="447"/>
    </location>
</feature>
<dbReference type="SUPFAM" id="SSF88946">
    <property type="entry name" value="Sigma2 domain of RNA polymerase sigma factors"/>
    <property type="match status" value="1"/>
</dbReference>
<keyword evidence="5" id="KW-0804">Transcription</keyword>
<keyword evidence="2" id="KW-0805">Transcription regulation</keyword>
<comment type="caution">
    <text evidence="9">The sequence shown here is derived from an EMBL/GenBank/DDBJ whole genome shotgun (WGS) entry which is preliminary data.</text>
</comment>
<evidence type="ECO:0000259" key="8">
    <source>
        <dbReference type="Pfam" id="PF04542"/>
    </source>
</evidence>
<organism evidence="9 10">
    <name type="scientific">Nocardioides massiliensis</name>
    <dbReference type="NCBI Taxonomy" id="1325935"/>
    <lineage>
        <taxon>Bacteria</taxon>
        <taxon>Bacillati</taxon>
        <taxon>Actinomycetota</taxon>
        <taxon>Actinomycetes</taxon>
        <taxon>Propionibacteriales</taxon>
        <taxon>Nocardioidaceae</taxon>
        <taxon>Nocardioides</taxon>
    </lineage>
</organism>
<dbReference type="PANTHER" id="PTHR43133:SF8">
    <property type="entry name" value="RNA POLYMERASE SIGMA FACTOR HI_1459-RELATED"/>
    <property type="match status" value="1"/>
</dbReference>
<feature type="compositionally biased region" description="Low complexity" evidence="6">
    <location>
        <begin position="376"/>
        <end position="406"/>
    </location>
</feature>
<evidence type="ECO:0000313" key="9">
    <source>
        <dbReference type="EMBL" id="MDP9820898.1"/>
    </source>
</evidence>
<feature type="compositionally biased region" description="Low complexity" evidence="6">
    <location>
        <begin position="336"/>
        <end position="355"/>
    </location>
</feature>
<feature type="domain" description="RNA polymerase sigma-70 region 2" evidence="8">
    <location>
        <begin position="30"/>
        <end position="86"/>
    </location>
</feature>
<evidence type="ECO:0000256" key="7">
    <source>
        <dbReference type="SAM" id="Phobius"/>
    </source>
</evidence>
<keyword evidence="7" id="KW-1133">Transmembrane helix</keyword>
<accession>A0ABT9NKG1</accession>
<dbReference type="InterPro" id="IPR007627">
    <property type="entry name" value="RNA_pol_sigma70_r2"/>
</dbReference>
<dbReference type="Proteomes" id="UP001240447">
    <property type="component" value="Unassembled WGS sequence"/>
</dbReference>
<dbReference type="PANTHER" id="PTHR43133">
    <property type="entry name" value="RNA POLYMERASE ECF-TYPE SIGMA FACTO"/>
    <property type="match status" value="1"/>
</dbReference>
<feature type="compositionally biased region" description="Pro residues" evidence="6">
    <location>
        <begin position="407"/>
        <end position="435"/>
    </location>
</feature>
<feature type="compositionally biased region" description="Pro residues" evidence="6">
    <location>
        <begin position="448"/>
        <end position="476"/>
    </location>
</feature>
<keyword evidence="4" id="KW-0238">DNA-binding</keyword>
<dbReference type="InterPro" id="IPR036388">
    <property type="entry name" value="WH-like_DNA-bd_sf"/>
</dbReference>
<dbReference type="InterPro" id="IPR013324">
    <property type="entry name" value="RNA_pol_sigma_r3/r4-like"/>
</dbReference>
<evidence type="ECO:0000256" key="3">
    <source>
        <dbReference type="ARBA" id="ARBA00023082"/>
    </source>
</evidence>
<proteinExistence type="inferred from homology"/>
<keyword evidence="3" id="KW-0731">Sigma factor</keyword>
<keyword evidence="10" id="KW-1185">Reference proteome</keyword>
<dbReference type="InterPro" id="IPR039425">
    <property type="entry name" value="RNA_pol_sigma-70-like"/>
</dbReference>
<dbReference type="EMBL" id="JAUSQM010000001">
    <property type="protein sequence ID" value="MDP9820898.1"/>
    <property type="molecule type" value="Genomic_DNA"/>
</dbReference>
<evidence type="ECO:0000256" key="6">
    <source>
        <dbReference type="SAM" id="MobiDB-lite"/>
    </source>
</evidence>
<comment type="similarity">
    <text evidence="1">Belongs to the sigma-70 factor family. ECF subfamily.</text>
</comment>
<dbReference type="Gene3D" id="1.10.1740.10">
    <property type="match status" value="1"/>
</dbReference>
<reference evidence="9 10" key="1">
    <citation type="submission" date="2023-07" db="EMBL/GenBank/DDBJ databases">
        <title>Sequencing the genomes of 1000 actinobacteria strains.</title>
        <authorList>
            <person name="Klenk H.-P."/>
        </authorList>
    </citation>
    <scope>NUCLEOTIDE SEQUENCE [LARGE SCALE GENOMIC DNA]</scope>
    <source>
        <strain evidence="9 10">GD13</strain>
    </source>
</reference>
<feature type="transmembrane region" description="Helical" evidence="7">
    <location>
        <begin position="294"/>
        <end position="317"/>
    </location>
</feature>
<evidence type="ECO:0000256" key="4">
    <source>
        <dbReference type="ARBA" id="ARBA00023125"/>
    </source>
</evidence>
<feature type="compositionally biased region" description="Pro residues" evidence="6">
    <location>
        <begin position="263"/>
        <end position="275"/>
    </location>
</feature>
<dbReference type="Pfam" id="PF04542">
    <property type="entry name" value="Sigma70_r2"/>
    <property type="match status" value="1"/>
</dbReference>
<dbReference type="SUPFAM" id="SSF88659">
    <property type="entry name" value="Sigma3 and sigma4 domains of RNA polymerase sigma factors"/>
    <property type="match status" value="1"/>
</dbReference>
<evidence type="ECO:0000313" key="10">
    <source>
        <dbReference type="Proteomes" id="UP001240447"/>
    </source>
</evidence>
<dbReference type="Gene3D" id="1.10.10.10">
    <property type="entry name" value="Winged helix-like DNA-binding domain superfamily/Winged helix DNA-binding domain"/>
    <property type="match status" value="1"/>
</dbReference>
<evidence type="ECO:0000256" key="2">
    <source>
        <dbReference type="ARBA" id="ARBA00023015"/>
    </source>
</evidence>
<feature type="region of interest" description="Disordered" evidence="6">
    <location>
        <begin position="322"/>
        <end position="488"/>
    </location>
</feature>
<protein>
    <submittedName>
        <fullName evidence="9">RNA polymerase sigma factor (Sigma-70 family)</fullName>
    </submittedName>
</protein>
<dbReference type="RefSeq" id="WP_306824809.1">
    <property type="nucleotide sequence ID" value="NZ_JAUSQM010000001.1"/>
</dbReference>
<feature type="region of interest" description="Disordered" evidence="6">
    <location>
        <begin position="252"/>
        <end position="288"/>
    </location>
</feature>
<dbReference type="InterPro" id="IPR013325">
    <property type="entry name" value="RNA_pol_sigma_r2"/>
</dbReference>
<sequence length="488" mass="49374">MATPPAPDALADSVLTARYRDGYDDAAAVLFARHHPAALRVARALVPEVRAEDLASEAFTTVLDALRRGEGPSEAFRPYLVTTVRELHPDLHADLRHDGAAVPPADPEQHVEAAVLARAFASLPERWQVALWHTCLQDESDESVSTLLGLDGPAVAALAHRARAGLRRAYVGEHRAVVHGQDCTRARELLPAYVERRTRSDRQLEGHLEQCRDCGGIYLGLRNLRADLGTVLAPALLGGAAGALHAAGTSDPDEPLLVASEAGPPPTVPAGPPPAVAGVTGATRGTGGGGPPGWLVPAASAAAVVVVIGMVLGIVAVTNGRAPATDREPTSPVPAAPSATPSASAPAAGPTSADASPRRKKRRARPAQDPTTADEPSTTPALPGTPAAPGPTSATTPPGATPGSTPGTPPAVSPTPRPSTGPSGGPPVRPTPSPTRTPTRSPSDGPTTPGPTAPSPTPTPTPTPTPIDPDPSPDPDPGGTGPSDPGDA</sequence>
<keyword evidence="7" id="KW-0812">Transmembrane</keyword>
<keyword evidence="7" id="KW-0472">Membrane</keyword>
<evidence type="ECO:0000256" key="5">
    <source>
        <dbReference type="ARBA" id="ARBA00023163"/>
    </source>
</evidence>
<evidence type="ECO:0000256" key="1">
    <source>
        <dbReference type="ARBA" id="ARBA00010641"/>
    </source>
</evidence>
<name>A0ABT9NKG1_9ACTN</name>
<gene>
    <name evidence="9" type="ORF">J2S59_000707</name>
</gene>